<evidence type="ECO:0000313" key="2">
    <source>
        <dbReference type="EMBL" id="MBH9578946.1"/>
    </source>
</evidence>
<reference evidence="2" key="1">
    <citation type="submission" date="2020-12" db="EMBL/GenBank/DDBJ databases">
        <title>The genome sequence of Inhella sp. 1Y17.</title>
        <authorList>
            <person name="Liu Y."/>
        </authorList>
    </citation>
    <scope>NUCLEOTIDE SEQUENCE</scope>
    <source>
        <strain evidence="2">1Y17</strain>
    </source>
</reference>
<dbReference type="EMBL" id="JAEDAK010000016">
    <property type="protein sequence ID" value="MBH9578946.1"/>
    <property type="molecule type" value="Genomic_DNA"/>
</dbReference>
<dbReference type="RefSeq" id="WP_198112714.1">
    <property type="nucleotide sequence ID" value="NZ_JAEDAK010000016.1"/>
</dbReference>
<comment type="caution">
    <text evidence="2">The sequence shown here is derived from an EMBL/GenBank/DDBJ whole genome shotgun (WGS) entry which is preliminary data.</text>
</comment>
<evidence type="ECO:0000313" key="3">
    <source>
        <dbReference type="Proteomes" id="UP000613266"/>
    </source>
</evidence>
<accession>A0A931J3K8</accession>
<organism evidence="2 3">
    <name type="scientific">Inhella proteolytica</name>
    <dbReference type="NCBI Taxonomy" id="2795029"/>
    <lineage>
        <taxon>Bacteria</taxon>
        <taxon>Pseudomonadati</taxon>
        <taxon>Pseudomonadota</taxon>
        <taxon>Betaproteobacteria</taxon>
        <taxon>Burkholderiales</taxon>
        <taxon>Sphaerotilaceae</taxon>
        <taxon>Inhella</taxon>
    </lineage>
</organism>
<keyword evidence="3" id="KW-1185">Reference proteome</keyword>
<name>A0A931J3K8_9BURK</name>
<protein>
    <submittedName>
        <fullName evidence="2">Uncharacterized protein</fullName>
    </submittedName>
</protein>
<feature type="transmembrane region" description="Helical" evidence="1">
    <location>
        <begin position="27"/>
        <end position="47"/>
    </location>
</feature>
<evidence type="ECO:0000256" key="1">
    <source>
        <dbReference type="SAM" id="Phobius"/>
    </source>
</evidence>
<keyword evidence="1" id="KW-0812">Transmembrane</keyword>
<sequence>MARVVASIMGSMGAGVAAVYTLPPPWLAPIAATAAVLAAILAVVVMVDTKTKPNSNRLVAILLSVANLPEQPFARVRYGWVLTAFLASASFLIALGLAVLARAYA</sequence>
<proteinExistence type="predicted"/>
<gene>
    <name evidence="2" type="ORF">I7X39_18805</name>
</gene>
<dbReference type="AlphaFoldDB" id="A0A931J3K8"/>
<dbReference type="Proteomes" id="UP000613266">
    <property type="component" value="Unassembled WGS sequence"/>
</dbReference>
<keyword evidence="1" id="KW-0472">Membrane</keyword>
<keyword evidence="1" id="KW-1133">Transmembrane helix</keyword>
<feature type="transmembrane region" description="Helical" evidence="1">
    <location>
        <begin position="78"/>
        <end position="101"/>
    </location>
</feature>